<reference evidence="4" key="1">
    <citation type="journal article" date="2020" name="Stud. Mycol.">
        <title>101 Dothideomycetes genomes: a test case for predicting lifestyles and emergence of pathogens.</title>
        <authorList>
            <person name="Haridas S."/>
            <person name="Albert R."/>
            <person name="Binder M."/>
            <person name="Bloem J."/>
            <person name="Labutti K."/>
            <person name="Salamov A."/>
            <person name="Andreopoulos B."/>
            <person name="Baker S."/>
            <person name="Barry K."/>
            <person name="Bills G."/>
            <person name="Bluhm B."/>
            <person name="Cannon C."/>
            <person name="Castanera R."/>
            <person name="Culley D."/>
            <person name="Daum C."/>
            <person name="Ezra D."/>
            <person name="Gonzalez J."/>
            <person name="Henrissat B."/>
            <person name="Kuo A."/>
            <person name="Liang C."/>
            <person name="Lipzen A."/>
            <person name="Lutzoni F."/>
            <person name="Magnuson J."/>
            <person name="Mondo S."/>
            <person name="Nolan M."/>
            <person name="Ohm R."/>
            <person name="Pangilinan J."/>
            <person name="Park H.-J."/>
            <person name="Ramirez L."/>
            <person name="Alfaro M."/>
            <person name="Sun H."/>
            <person name="Tritt A."/>
            <person name="Yoshinaga Y."/>
            <person name="Zwiers L.-H."/>
            <person name="Turgeon B."/>
            <person name="Goodwin S."/>
            <person name="Spatafora J."/>
            <person name="Crous P."/>
            <person name="Grigoriev I."/>
        </authorList>
    </citation>
    <scope>NUCLEOTIDE SEQUENCE</scope>
    <source>
        <strain evidence="4">CBS 260.36</strain>
    </source>
</reference>
<dbReference type="PRINTS" id="PR00793">
    <property type="entry name" value="PROAMNOPTASE"/>
</dbReference>
<dbReference type="PANTHER" id="PTHR43433:SF5">
    <property type="entry name" value="AB HYDROLASE-1 DOMAIN-CONTAINING PROTEIN"/>
    <property type="match status" value="1"/>
</dbReference>
<dbReference type="Gene3D" id="3.40.50.1820">
    <property type="entry name" value="alpha/beta hydrolase"/>
    <property type="match status" value="1"/>
</dbReference>
<dbReference type="InterPro" id="IPR050471">
    <property type="entry name" value="AB_hydrolase"/>
</dbReference>
<comment type="caution">
    <text evidence="4">The sequence shown here is derived from an EMBL/GenBank/DDBJ whole genome shotgun (WGS) entry which is preliminary data.</text>
</comment>
<sequence>MAVNTPSDEGKIPFKIASLDKPCFTYYKVFGDLKSGQTPLVCLHGGPGGGHISLLPLTELWTRFQIPVILYDQIGCGDSTHLPHTAGDKSFWQVSLFLSELNNLLDHLHLRDGPGFHLMGRSFGGMVVADFATTRPRGLRRLIIASGSPSGELIAQAFDELKDEMPSEHQQAIAEAGRTNNFNTDDYKAAFNYLVKNNVCRSSGPLPKVLQDALKNLDTDTTVKNSVLGISPFFIDGSLREWTCIPRLNRITVPTLLQTGEFDTNGRDCAQKPFFDLIPRVRWVKFAGAGHSSHLESDELREKTIKLFGNFLTPPTFSETRQL</sequence>
<dbReference type="GO" id="GO:0008233">
    <property type="term" value="F:peptidase activity"/>
    <property type="evidence" value="ECO:0007669"/>
    <property type="project" value="InterPro"/>
</dbReference>
<dbReference type="OrthoDB" id="190201at2759"/>
<evidence type="ECO:0000313" key="4">
    <source>
        <dbReference type="EMBL" id="KAF2154837.1"/>
    </source>
</evidence>
<dbReference type="SUPFAM" id="SSF53474">
    <property type="entry name" value="alpha/beta-Hydrolases"/>
    <property type="match status" value="1"/>
</dbReference>
<dbReference type="Proteomes" id="UP000799439">
    <property type="component" value="Unassembled WGS sequence"/>
</dbReference>
<dbReference type="InterPro" id="IPR029058">
    <property type="entry name" value="AB_hydrolase_fold"/>
</dbReference>
<dbReference type="GO" id="GO:0006508">
    <property type="term" value="P:proteolysis"/>
    <property type="evidence" value="ECO:0007669"/>
    <property type="project" value="InterPro"/>
</dbReference>
<proteinExistence type="inferred from homology"/>
<comment type="similarity">
    <text evidence="1">Belongs to the peptidase S33 family.</text>
</comment>
<accession>A0A9P4J3M5</accession>
<evidence type="ECO:0000313" key="5">
    <source>
        <dbReference type="Proteomes" id="UP000799439"/>
    </source>
</evidence>
<dbReference type="AlphaFoldDB" id="A0A9P4J3M5"/>
<dbReference type="NCBIfam" id="TIGR01250">
    <property type="entry name" value="pro_imino_pep_2"/>
    <property type="match status" value="1"/>
</dbReference>
<dbReference type="InterPro" id="IPR005945">
    <property type="entry name" value="Pro_imino_pep"/>
</dbReference>
<feature type="domain" description="AB hydrolase-1" evidence="3">
    <location>
        <begin position="39"/>
        <end position="297"/>
    </location>
</feature>
<evidence type="ECO:0000259" key="3">
    <source>
        <dbReference type="Pfam" id="PF00561"/>
    </source>
</evidence>
<organism evidence="4 5">
    <name type="scientific">Myriangium duriaei CBS 260.36</name>
    <dbReference type="NCBI Taxonomy" id="1168546"/>
    <lineage>
        <taxon>Eukaryota</taxon>
        <taxon>Fungi</taxon>
        <taxon>Dikarya</taxon>
        <taxon>Ascomycota</taxon>
        <taxon>Pezizomycotina</taxon>
        <taxon>Dothideomycetes</taxon>
        <taxon>Dothideomycetidae</taxon>
        <taxon>Myriangiales</taxon>
        <taxon>Myriangiaceae</taxon>
        <taxon>Myriangium</taxon>
    </lineage>
</organism>
<dbReference type="EMBL" id="ML996083">
    <property type="protein sequence ID" value="KAF2154837.1"/>
    <property type="molecule type" value="Genomic_DNA"/>
</dbReference>
<dbReference type="InterPro" id="IPR000073">
    <property type="entry name" value="AB_hydrolase_1"/>
</dbReference>
<dbReference type="PIRSF" id="PIRSF005539">
    <property type="entry name" value="Pept_S33_TRI_F1"/>
    <property type="match status" value="1"/>
</dbReference>
<gene>
    <name evidence="4" type="ORF">K461DRAFT_285088</name>
</gene>
<name>A0A9P4J3M5_9PEZI</name>
<evidence type="ECO:0000256" key="1">
    <source>
        <dbReference type="ARBA" id="ARBA00010088"/>
    </source>
</evidence>
<keyword evidence="5" id="KW-1185">Reference proteome</keyword>
<evidence type="ECO:0000256" key="2">
    <source>
        <dbReference type="ARBA" id="ARBA00022801"/>
    </source>
</evidence>
<dbReference type="Pfam" id="PF00561">
    <property type="entry name" value="Abhydrolase_1"/>
    <property type="match status" value="1"/>
</dbReference>
<dbReference type="PANTHER" id="PTHR43433">
    <property type="entry name" value="HYDROLASE, ALPHA/BETA FOLD FAMILY PROTEIN"/>
    <property type="match status" value="1"/>
</dbReference>
<protein>
    <submittedName>
        <fullName evidence="4">Proline-specific peptidase</fullName>
    </submittedName>
</protein>
<keyword evidence="2" id="KW-0378">Hydrolase</keyword>
<dbReference type="InterPro" id="IPR002410">
    <property type="entry name" value="Peptidase_S33"/>
</dbReference>